<sequence>MANPEIEELSKRASQLRSLADHIASLADAPRTFSTTTMKNWSGPHADHVRGELKTWRTKCDNVAEALQEEARTCDKSVKDLKNPKP</sequence>
<dbReference type="Gene3D" id="1.10.287.1060">
    <property type="entry name" value="ESAT-6-like"/>
    <property type="match status" value="1"/>
</dbReference>
<protein>
    <submittedName>
        <fullName evidence="1">Uncharacterized protein</fullName>
    </submittedName>
</protein>
<comment type="caution">
    <text evidence="1">The sequence shown here is derived from an EMBL/GenBank/DDBJ whole genome shotgun (WGS) entry which is preliminary data.</text>
</comment>
<dbReference type="EMBL" id="BMPQ01000026">
    <property type="protein sequence ID" value="GGL00819.1"/>
    <property type="molecule type" value="Genomic_DNA"/>
</dbReference>
<dbReference type="RefSeq" id="WP_189325926.1">
    <property type="nucleotide sequence ID" value="NZ_BMPQ01000026.1"/>
</dbReference>
<evidence type="ECO:0000313" key="1">
    <source>
        <dbReference type="EMBL" id="GGL00819.1"/>
    </source>
</evidence>
<proteinExistence type="predicted"/>
<keyword evidence="2" id="KW-1185">Reference proteome</keyword>
<dbReference type="InterPro" id="IPR036689">
    <property type="entry name" value="ESAT-6-like_sf"/>
</dbReference>
<dbReference type="AlphaFoldDB" id="A0A917RCL2"/>
<reference evidence="1" key="1">
    <citation type="journal article" date="2014" name="Int. J. Syst. Evol. Microbiol.">
        <title>Complete genome sequence of Corynebacterium casei LMG S-19264T (=DSM 44701T), isolated from a smear-ripened cheese.</title>
        <authorList>
            <consortium name="US DOE Joint Genome Institute (JGI-PGF)"/>
            <person name="Walter F."/>
            <person name="Albersmeier A."/>
            <person name="Kalinowski J."/>
            <person name="Ruckert C."/>
        </authorList>
    </citation>
    <scope>NUCLEOTIDE SEQUENCE</scope>
    <source>
        <strain evidence="1">JCM 3035</strain>
    </source>
</reference>
<name>A0A917RCL2_9ACTN</name>
<accession>A0A917RCL2</accession>
<dbReference type="Proteomes" id="UP000637788">
    <property type="component" value="Unassembled WGS sequence"/>
</dbReference>
<reference evidence="1" key="2">
    <citation type="submission" date="2020-09" db="EMBL/GenBank/DDBJ databases">
        <authorList>
            <person name="Sun Q."/>
            <person name="Ohkuma M."/>
        </authorList>
    </citation>
    <scope>NUCLEOTIDE SEQUENCE</scope>
    <source>
        <strain evidence="1">JCM 3035</strain>
    </source>
</reference>
<evidence type="ECO:0000313" key="2">
    <source>
        <dbReference type="Proteomes" id="UP000637788"/>
    </source>
</evidence>
<gene>
    <name evidence="1" type="ORF">GCM10010094_71870</name>
</gene>
<dbReference type="SUPFAM" id="SSF140453">
    <property type="entry name" value="EsxAB dimer-like"/>
    <property type="match status" value="1"/>
</dbReference>
<organism evidence="1 2">
    <name type="scientific">Streptomyces flaveus</name>
    <dbReference type="NCBI Taxonomy" id="66370"/>
    <lineage>
        <taxon>Bacteria</taxon>
        <taxon>Bacillati</taxon>
        <taxon>Actinomycetota</taxon>
        <taxon>Actinomycetes</taxon>
        <taxon>Kitasatosporales</taxon>
        <taxon>Streptomycetaceae</taxon>
        <taxon>Streptomyces</taxon>
        <taxon>Streptomyces aurantiacus group</taxon>
    </lineage>
</organism>